<dbReference type="InterPro" id="IPR043502">
    <property type="entry name" value="DNA/RNA_pol_sf"/>
</dbReference>
<keyword evidence="4" id="KW-0255">Endonuclease</keyword>
<evidence type="ECO:0000256" key="2">
    <source>
        <dbReference type="ARBA" id="ARBA00022695"/>
    </source>
</evidence>
<proteinExistence type="predicted"/>
<evidence type="ECO:0000313" key="9">
    <source>
        <dbReference type="Proteomes" id="UP000594262"/>
    </source>
</evidence>
<evidence type="ECO:0000256" key="5">
    <source>
        <dbReference type="ARBA" id="ARBA00022801"/>
    </source>
</evidence>
<dbReference type="Proteomes" id="UP000594262">
    <property type="component" value="Unplaced"/>
</dbReference>
<sequence length="753" mass="86997">MAEQQQNVVDYNQLQVIIQQLVRNEMQPAMQQAENRAKQALDQTTASTSTNFSKLKAKLDKQRLNDNITFTKAGHTDQFKHNQQVLEVIDDTLEAMESADVQAMKDHLEKERFWEFDQSTESLSVAGRIQEFSNFWENELKASNFALGIVREGYKIPFESEPPPFFAKNNASSLKNQEFVKDSIEKLLENGCIEKVTEPPYCINPLTVAERNSKLRLVLDLRHVNKHIQPNKFTYENIKQVSEMINKDDFLITFDLKSGYHHVPINLKFQTFLGFAWEFDSEMQFFVFKVLPFGLNIACLVFTKLMRQLVKRWRSKGIKCAMYLDDGIVGDNSYFSLIQTRDLMLNDMRSAGLTVNFEKSSLEPEKNKTWLGFIIDTANMNFEVPTPKIQKVLKLISEALNSEFLSARKISRIAGNLIAMAPAIGPIVYLFTKQIYKFVESSFSWDKKRLLSLNVLQELEFWYNNLEKVKTFRIKTKPEITRIIFSDASGTGYGGYVVQKFGNIIAKGDFDQTERETSSTFRELTAVKYILLSFPQLLENETVEWFTDSDNICKIINRGSTKQHLQNIAIDIFNICLLHNIEIYPTWIPRALNETADIISKSIDTDNWSIDNETFDYIIKNYGQITIDRFADNLNKKSPRFNSREYCPGTSAINAFSCHWGKNEVNWLCPPISLVGKTIQHLRNCKGKGILLVPLWPSSYYWPLLTSNGLQFEPFVRMFLVLDPFFVNYSRTKCVFDGFAKFYSLALFIDMLE</sequence>
<dbReference type="PROSITE" id="PS50878">
    <property type="entry name" value="RT_POL"/>
    <property type="match status" value="1"/>
</dbReference>
<dbReference type="InterPro" id="IPR052055">
    <property type="entry name" value="Hepadnavirus_pol/RT"/>
</dbReference>
<evidence type="ECO:0000256" key="1">
    <source>
        <dbReference type="ARBA" id="ARBA00022679"/>
    </source>
</evidence>
<dbReference type="Gene3D" id="3.10.10.10">
    <property type="entry name" value="HIV Type 1 Reverse Transcriptase, subunit A, domain 1"/>
    <property type="match status" value="1"/>
</dbReference>
<reference evidence="8" key="1">
    <citation type="submission" date="2021-01" db="UniProtKB">
        <authorList>
            <consortium name="EnsemblMetazoa"/>
        </authorList>
    </citation>
    <scope>IDENTIFICATION</scope>
</reference>
<evidence type="ECO:0000259" key="7">
    <source>
        <dbReference type="PROSITE" id="PS50878"/>
    </source>
</evidence>
<keyword evidence="1" id="KW-0808">Transferase</keyword>
<keyword evidence="6" id="KW-0695">RNA-directed DNA polymerase</keyword>
<dbReference type="InterPro" id="IPR000477">
    <property type="entry name" value="RT_dom"/>
</dbReference>
<dbReference type="CDD" id="cd09275">
    <property type="entry name" value="RNase_HI_RT_DIRS1"/>
    <property type="match status" value="1"/>
</dbReference>
<dbReference type="OrthoDB" id="5949962at2759"/>
<dbReference type="CDD" id="cd03714">
    <property type="entry name" value="RT_DIRS1"/>
    <property type="match status" value="1"/>
</dbReference>
<evidence type="ECO:0000313" key="8">
    <source>
        <dbReference type="EnsemblMetazoa" id="CLYHEMP001697.2"/>
    </source>
</evidence>
<dbReference type="Pfam" id="PF17917">
    <property type="entry name" value="RT_RNaseH"/>
    <property type="match status" value="1"/>
</dbReference>
<feature type="domain" description="Reverse transcriptase" evidence="7">
    <location>
        <begin position="190"/>
        <end position="375"/>
    </location>
</feature>
<dbReference type="GO" id="GO:0003964">
    <property type="term" value="F:RNA-directed DNA polymerase activity"/>
    <property type="evidence" value="ECO:0007669"/>
    <property type="project" value="UniProtKB-KW"/>
</dbReference>
<keyword evidence="9" id="KW-1185">Reference proteome</keyword>
<name>A0A7M5V151_9CNID</name>
<dbReference type="GO" id="GO:0016787">
    <property type="term" value="F:hydrolase activity"/>
    <property type="evidence" value="ECO:0007669"/>
    <property type="project" value="UniProtKB-KW"/>
</dbReference>
<dbReference type="PANTHER" id="PTHR33050:SF7">
    <property type="entry name" value="RIBONUCLEASE H"/>
    <property type="match status" value="1"/>
</dbReference>
<dbReference type="PANTHER" id="PTHR33050">
    <property type="entry name" value="REVERSE TRANSCRIPTASE DOMAIN-CONTAINING PROTEIN"/>
    <property type="match status" value="1"/>
</dbReference>
<dbReference type="AlphaFoldDB" id="A0A7M5V151"/>
<accession>A0A7M5V151</accession>
<dbReference type="InterPro" id="IPR041373">
    <property type="entry name" value="RT_RNaseH"/>
</dbReference>
<evidence type="ECO:0000256" key="3">
    <source>
        <dbReference type="ARBA" id="ARBA00022722"/>
    </source>
</evidence>
<dbReference type="Pfam" id="PF00078">
    <property type="entry name" value="RVT_1"/>
    <property type="match status" value="1"/>
</dbReference>
<organism evidence="8 9">
    <name type="scientific">Clytia hemisphaerica</name>
    <dbReference type="NCBI Taxonomy" id="252671"/>
    <lineage>
        <taxon>Eukaryota</taxon>
        <taxon>Metazoa</taxon>
        <taxon>Cnidaria</taxon>
        <taxon>Hydrozoa</taxon>
        <taxon>Hydroidolina</taxon>
        <taxon>Leptothecata</taxon>
        <taxon>Obeliida</taxon>
        <taxon>Clytiidae</taxon>
        <taxon>Clytia</taxon>
    </lineage>
</organism>
<keyword evidence="5" id="KW-0378">Hydrolase</keyword>
<dbReference type="SUPFAM" id="SSF56672">
    <property type="entry name" value="DNA/RNA polymerases"/>
    <property type="match status" value="1"/>
</dbReference>
<protein>
    <recommendedName>
        <fullName evidence="7">Reverse transcriptase domain-containing protein</fullName>
    </recommendedName>
</protein>
<dbReference type="GO" id="GO:0003676">
    <property type="term" value="F:nucleic acid binding"/>
    <property type="evidence" value="ECO:0007669"/>
    <property type="project" value="InterPro"/>
</dbReference>
<keyword evidence="2" id="KW-0548">Nucleotidyltransferase</keyword>
<evidence type="ECO:0000256" key="4">
    <source>
        <dbReference type="ARBA" id="ARBA00022759"/>
    </source>
</evidence>
<keyword evidence="3" id="KW-0540">Nuclease</keyword>
<dbReference type="Gene3D" id="3.30.70.270">
    <property type="match status" value="1"/>
</dbReference>
<evidence type="ECO:0000256" key="6">
    <source>
        <dbReference type="ARBA" id="ARBA00022918"/>
    </source>
</evidence>
<dbReference type="InterPro" id="IPR036397">
    <property type="entry name" value="RNaseH_sf"/>
</dbReference>
<dbReference type="EnsemblMetazoa" id="CLYHEMT001697.2">
    <property type="protein sequence ID" value="CLYHEMP001697.2"/>
    <property type="gene ID" value="CLYHEMG001697"/>
</dbReference>
<dbReference type="GO" id="GO:0004519">
    <property type="term" value="F:endonuclease activity"/>
    <property type="evidence" value="ECO:0007669"/>
    <property type="project" value="UniProtKB-KW"/>
</dbReference>
<dbReference type="InterPro" id="IPR043128">
    <property type="entry name" value="Rev_trsase/Diguanyl_cyclase"/>
</dbReference>
<dbReference type="Gene3D" id="3.30.420.10">
    <property type="entry name" value="Ribonuclease H-like superfamily/Ribonuclease H"/>
    <property type="match status" value="1"/>
</dbReference>